<name>A0A2Z2MKA2_9EURY</name>
<dbReference type="InterPro" id="IPR027417">
    <property type="entry name" value="P-loop_NTPase"/>
</dbReference>
<evidence type="ECO:0000313" key="4">
    <source>
        <dbReference type="EMBL" id="ASJ08228.1"/>
    </source>
</evidence>
<dbReference type="InterPro" id="IPR037359">
    <property type="entry name" value="NST/OST"/>
</dbReference>
<proteinExistence type="predicted"/>
<keyword evidence="1" id="KW-0808">Transferase</keyword>
<feature type="domain" description="Sulfotransferase" evidence="3">
    <location>
        <begin position="6"/>
        <end position="199"/>
    </location>
</feature>
<protein>
    <recommendedName>
        <fullName evidence="3">Sulfotransferase domain-containing protein</fullName>
    </recommendedName>
</protein>
<dbReference type="PANTHER" id="PTHR10605">
    <property type="entry name" value="HEPARAN SULFATE SULFOTRANSFERASE"/>
    <property type="match status" value="1"/>
</dbReference>
<dbReference type="Pfam" id="PF00685">
    <property type="entry name" value="Sulfotransfer_1"/>
    <property type="match status" value="1"/>
</dbReference>
<dbReference type="GO" id="GO:0008146">
    <property type="term" value="F:sulfotransferase activity"/>
    <property type="evidence" value="ECO:0007669"/>
    <property type="project" value="InterPro"/>
</dbReference>
<evidence type="ECO:0000256" key="2">
    <source>
        <dbReference type="ARBA" id="ARBA00023180"/>
    </source>
</evidence>
<sequence length="311" mass="37002">MGNSLPNFLVCGTMKGGTTSLYYYLREHPEIYLPTKEEIHFFDLHFGRGIGFYKKYFADVRKGHKAVGEVTPDYMYLEHIPELIHETIPDVKLIFILRNPVDRAYSHYWHAVTKWGVEYLPFERAIEAEPERISRGTAHHRYYSYLDRGKYALQLKRFRKYFDDDQMLVLITEEFKRDPVESLKRVFEFLGVDPNRYNFENLSRRHNIGYSPKIPKLHMTFNRIFGARVGPKELVLGYWYRKMLTLLRRNRKLWELFFTPGYPKLDLGTRDRLMEYFAPYNRELESLLGRKIDAWLRTKQTSQGSLSGSPG</sequence>
<evidence type="ECO:0000256" key="1">
    <source>
        <dbReference type="ARBA" id="ARBA00022679"/>
    </source>
</evidence>
<dbReference type="SUPFAM" id="SSF52540">
    <property type="entry name" value="P-loop containing nucleoside triphosphate hydrolases"/>
    <property type="match status" value="1"/>
</dbReference>
<dbReference type="Gene3D" id="3.40.50.300">
    <property type="entry name" value="P-loop containing nucleotide triphosphate hydrolases"/>
    <property type="match status" value="1"/>
</dbReference>
<dbReference type="AlphaFoldDB" id="A0A2Z2MKA2"/>
<accession>A0A2Z2MKA2</accession>
<gene>
    <name evidence="4" type="ORF">A3L11_02890</name>
</gene>
<organism evidence="4 5">
    <name type="scientific">Thermococcus siculi</name>
    <dbReference type="NCBI Taxonomy" id="72803"/>
    <lineage>
        <taxon>Archaea</taxon>
        <taxon>Methanobacteriati</taxon>
        <taxon>Methanobacteriota</taxon>
        <taxon>Thermococci</taxon>
        <taxon>Thermococcales</taxon>
        <taxon>Thermococcaceae</taxon>
        <taxon>Thermococcus</taxon>
    </lineage>
</organism>
<dbReference type="Proteomes" id="UP000250125">
    <property type="component" value="Chromosome"/>
</dbReference>
<keyword evidence="2" id="KW-0325">Glycoprotein</keyword>
<dbReference type="KEGG" id="tsl:A3L11_02890"/>
<reference evidence="4 5" key="1">
    <citation type="submission" date="2016-04" db="EMBL/GenBank/DDBJ databases">
        <title>Complete genome sequence of Thermococcus siculi type strain RG-20.</title>
        <authorList>
            <person name="Oger P.M."/>
        </authorList>
    </citation>
    <scope>NUCLEOTIDE SEQUENCE [LARGE SCALE GENOMIC DNA]</scope>
    <source>
        <strain evidence="4 5">RG-20</strain>
    </source>
</reference>
<dbReference type="PANTHER" id="PTHR10605:SF56">
    <property type="entry name" value="BIFUNCTIONAL HEPARAN SULFATE N-DEACETYLASE_N-SULFOTRANSFERASE"/>
    <property type="match status" value="1"/>
</dbReference>
<dbReference type="EMBL" id="CP015103">
    <property type="protein sequence ID" value="ASJ08228.1"/>
    <property type="molecule type" value="Genomic_DNA"/>
</dbReference>
<dbReference type="InterPro" id="IPR000863">
    <property type="entry name" value="Sulfotransferase_dom"/>
</dbReference>
<evidence type="ECO:0000313" key="5">
    <source>
        <dbReference type="Proteomes" id="UP000250125"/>
    </source>
</evidence>
<keyword evidence="5" id="KW-1185">Reference proteome</keyword>
<evidence type="ECO:0000259" key="3">
    <source>
        <dbReference type="Pfam" id="PF00685"/>
    </source>
</evidence>